<dbReference type="InParanoid" id="A0A7M7G0R9"/>
<evidence type="ECO:0000259" key="8">
    <source>
        <dbReference type="PROSITE" id="PS51225"/>
    </source>
</evidence>
<proteinExistence type="inferred from homology"/>
<name>A0A7M7G0R9_STRPU</name>
<evidence type="ECO:0000256" key="2">
    <source>
        <dbReference type="ARBA" id="ARBA00010252"/>
    </source>
</evidence>
<feature type="compositionally biased region" description="Polar residues" evidence="7">
    <location>
        <begin position="223"/>
        <end position="234"/>
    </location>
</feature>
<dbReference type="PROSITE" id="PS51225">
    <property type="entry name" value="MARVEL"/>
    <property type="match status" value="1"/>
</dbReference>
<reference evidence="10" key="1">
    <citation type="submission" date="2015-02" db="EMBL/GenBank/DDBJ databases">
        <title>Genome sequencing for Strongylocentrotus purpuratus.</title>
        <authorList>
            <person name="Murali S."/>
            <person name="Liu Y."/>
            <person name="Vee V."/>
            <person name="English A."/>
            <person name="Wang M."/>
            <person name="Skinner E."/>
            <person name="Han Y."/>
            <person name="Muzny D.M."/>
            <person name="Worley K.C."/>
            <person name="Gibbs R.A."/>
        </authorList>
    </citation>
    <scope>NUCLEOTIDE SEQUENCE</scope>
</reference>
<dbReference type="PANTHER" id="PTHR10838">
    <property type="entry name" value="SYNAPTOGYRIN"/>
    <property type="match status" value="1"/>
</dbReference>
<dbReference type="FunCoup" id="A0A7M7G0R9">
    <property type="interactions" value="84"/>
</dbReference>
<dbReference type="Proteomes" id="UP000007110">
    <property type="component" value="Unassembled WGS sequence"/>
</dbReference>
<evidence type="ECO:0000256" key="1">
    <source>
        <dbReference type="ARBA" id="ARBA00004141"/>
    </source>
</evidence>
<evidence type="ECO:0000256" key="4">
    <source>
        <dbReference type="ARBA" id="ARBA00022989"/>
    </source>
</evidence>
<dbReference type="OMA" id="YPNASHE"/>
<keyword evidence="5 6" id="KW-0472">Membrane</keyword>
<feature type="transmembrane region" description="Helical" evidence="6">
    <location>
        <begin position="107"/>
        <end position="126"/>
    </location>
</feature>
<dbReference type="InterPro" id="IPR016579">
    <property type="entry name" value="Synaptogyrin"/>
</dbReference>
<organism evidence="9 10">
    <name type="scientific">Strongylocentrotus purpuratus</name>
    <name type="common">Purple sea urchin</name>
    <dbReference type="NCBI Taxonomy" id="7668"/>
    <lineage>
        <taxon>Eukaryota</taxon>
        <taxon>Metazoa</taxon>
        <taxon>Echinodermata</taxon>
        <taxon>Eleutherozoa</taxon>
        <taxon>Echinozoa</taxon>
        <taxon>Echinoidea</taxon>
        <taxon>Euechinoidea</taxon>
        <taxon>Echinacea</taxon>
        <taxon>Camarodonta</taxon>
        <taxon>Echinidea</taxon>
        <taxon>Strongylocentrotidae</taxon>
        <taxon>Strongylocentrotus</taxon>
    </lineage>
</organism>
<feature type="transmembrane region" description="Helical" evidence="6">
    <location>
        <begin position="146"/>
        <end position="167"/>
    </location>
</feature>
<keyword evidence="4 6" id="KW-1133">Transmembrane helix</keyword>
<feature type="compositionally biased region" description="Polar residues" evidence="7">
    <location>
        <begin position="185"/>
        <end position="215"/>
    </location>
</feature>
<dbReference type="GO" id="GO:0030672">
    <property type="term" value="C:synaptic vesicle membrane"/>
    <property type="evidence" value="ECO:0000318"/>
    <property type="project" value="GO_Central"/>
</dbReference>
<dbReference type="PANTHER" id="PTHR10838:SF20">
    <property type="entry name" value="SYNAPTOGYRIN"/>
    <property type="match status" value="1"/>
</dbReference>
<dbReference type="PIRSF" id="PIRSF011282">
    <property type="entry name" value="Synaptogyrin"/>
    <property type="match status" value="1"/>
</dbReference>
<reference evidence="9" key="2">
    <citation type="submission" date="2021-01" db="UniProtKB">
        <authorList>
            <consortium name="EnsemblMetazoa"/>
        </authorList>
    </citation>
    <scope>IDENTIFICATION</scope>
</reference>
<protein>
    <recommendedName>
        <fullName evidence="6">Synaptogyrin</fullName>
    </recommendedName>
</protein>
<feature type="region of interest" description="Disordered" evidence="7">
    <location>
        <begin position="180"/>
        <end position="234"/>
    </location>
</feature>
<comment type="similarity">
    <text evidence="2 6">Belongs to the synaptogyrin family.</text>
</comment>
<dbReference type="GeneID" id="753715"/>
<evidence type="ECO:0000313" key="9">
    <source>
        <dbReference type="EnsemblMetazoa" id="XP_001177627"/>
    </source>
</evidence>
<comment type="subcellular location">
    <subcellularLocation>
        <location evidence="1 6">Membrane</location>
        <topology evidence="1 6">Multi-pass membrane protein</topology>
    </subcellularLocation>
</comment>
<accession>A0A7M7G0R9</accession>
<evidence type="ECO:0000256" key="3">
    <source>
        <dbReference type="ARBA" id="ARBA00022692"/>
    </source>
</evidence>
<dbReference type="AlphaFoldDB" id="A0A7M7G0R9"/>
<dbReference type="OrthoDB" id="10041611at2759"/>
<feature type="transmembrane region" description="Helical" evidence="6">
    <location>
        <begin position="65"/>
        <end position="86"/>
    </location>
</feature>
<keyword evidence="3 6" id="KW-0812">Transmembrane</keyword>
<dbReference type="InterPro" id="IPR008253">
    <property type="entry name" value="Marvel"/>
</dbReference>
<dbReference type="EnsemblMetazoa" id="XM_001177627">
    <property type="protein sequence ID" value="XP_001177627"/>
    <property type="gene ID" value="LOC753715"/>
</dbReference>
<dbReference type="GO" id="GO:0031594">
    <property type="term" value="C:neuromuscular junction"/>
    <property type="evidence" value="ECO:0000318"/>
    <property type="project" value="GO_Central"/>
</dbReference>
<dbReference type="KEGG" id="spu:753715"/>
<evidence type="ECO:0000256" key="6">
    <source>
        <dbReference type="PIRNR" id="PIRNR011282"/>
    </source>
</evidence>
<dbReference type="Pfam" id="PF01284">
    <property type="entry name" value="MARVEL"/>
    <property type="match status" value="1"/>
</dbReference>
<evidence type="ECO:0000256" key="7">
    <source>
        <dbReference type="SAM" id="MobiDB-lite"/>
    </source>
</evidence>
<keyword evidence="10" id="KW-1185">Reference proteome</keyword>
<dbReference type="RefSeq" id="XP_001177627.1">
    <property type="nucleotide sequence ID" value="XM_001177627.4"/>
</dbReference>
<evidence type="ECO:0000313" key="10">
    <source>
        <dbReference type="Proteomes" id="UP000007110"/>
    </source>
</evidence>
<sequence>MEGNAYGAGMAGKPFDVLDYIKKPSVILRFISWVFAIIVFACISAEKEYSFGSYVACPYGGDSGACGFGIFVGVIAFLACMVFLVMDAMFDNWSNVQHRKMAVMADLIFSGIWTFMYFVCFCYLTNKWVGTTNTIKNGPGVSSVQAAIAFSFFSIITWALLSGLAFMKFRQGSASAFAPSFEPSDQPTPYPGTTATSVGNDSYQQPPFDPTTTKSGDPGFSAPPSQAQYQAPSY</sequence>
<feature type="domain" description="MARVEL" evidence="8">
    <location>
        <begin position="20"/>
        <end position="170"/>
    </location>
</feature>
<feature type="transmembrane region" description="Helical" evidence="6">
    <location>
        <begin position="26"/>
        <end position="45"/>
    </location>
</feature>
<evidence type="ECO:0000256" key="5">
    <source>
        <dbReference type="ARBA" id="ARBA00023136"/>
    </source>
</evidence>